<keyword evidence="3" id="KW-1185">Reference proteome</keyword>
<protein>
    <recommendedName>
        <fullName evidence="4">Por secretion system C-terminal sorting domain-containing protein</fullName>
    </recommendedName>
</protein>
<keyword evidence="1" id="KW-0732">Signal</keyword>
<proteinExistence type="predicted"/>
<evidence type="ECO:0000256" key="1">
    <source>
        <dbReference type="SAM" id="SignalP"/>
    </source>
</evidence>
<dbReference type="RefSeq" id="WP_344826865.1">
    <property type="nucleotide sequence ID" value="NZ_BAABEZ010000022.1"/>
</dbReference>
<comment type="caution">
    <text evidence="2">The sequence shown here is derived from an EMBL/GenBank/DDBJ whole genome shotgun (WGS) entry which is preliminary data.</text>
</comment>
<name>A0ABP8MXG3_9BACT</name>
<accession>A0ABP8MXG3</accession>
<evidence type="ECO:0008006" key="4">
    <source>
        <dbReference type="Google" id="ProtNLM"/>
    </source>
</evidence>
<organism evidence="2 3">
    <name type="scientific">Rurimicrobium arvi</name>
    <dbReference type="NCBI Taxonomy" id="2049916"/>
    <lineage>
        <taxon>Bacteria</taxon>
        <taxon>Pseudomonadati</taxon>
        <taxon>Bacteroidota</taxon>
        <taxon>Chitinophagia</taxon>
        <taxon>Chitinophagales</taxon>
        <taxon>Chitinophagaceae</taxon>
        <taxon>Rurimicrobium</taxon>
    </lineage>
</organism>
<dbReference type="EMBL" id="BAABEZ010000022">
    <property type="protein sequence ID" value="GAA4456614.1"/>
    <property type="molecule type" value="Genomic_DNA"/>
</dbReference>
<evidence type="ECO:0000313" key="2">
    <source>
        <dbReference type="EMBL" id="GAA4456614.1"/>
    </source>
</evidence>
<feature type="chain" id="PRO_5046100006" description="Por secretion system C-terminal sorting domain-containing protein" evidence="1">
    <location>
        <begin position="23"/>
        <end position="137"/>
    </location>
</feature>
<sequence>MKKIFVTFAIVLGLGTVSKAQSAVVNANEEAVKNYDGVRGNFLYPLNDREKVNVNYDLTPKHPTSVAHVTIHTPNPMPFSANITDAAGKVVHTWKPESQVYLYKADWNIEKLPAGKYNVNLFMGDNKQSIYTFQFSK</sequence>
<feature type="signal peptide" evidence="1">
    <location>
        <begin position="1"/>
        <end position="22"/>
    </location>
</feature>
<evidence type="ECO:0000313" key="3">
    <source>
        <dbReference type="Proteomes" id="UP001501410"/>
    </source>
</evidence>
<dbReference type="Proteomes" id="UP001501410">
    <property type="component" value="Unassembled WGS sequence"/>
</dbReference>
<reference evidence="3" key="1">
    <citation type="journal article" date="2019" name="Int. J. Syst. Evol. Microbiol.">
        <title>The Global Catalogue of Microorganisms (GCM) 10K type strain sequencing project: providing services to taxonomists for standard genome sequencing and annotation.</title>
        <authorList>
            <consortium name="The Broad Institute Genomics Platform"/>
            <consortium name="The Broad Institute Genome Sequencing Center for Infectious Disease"/>
            <person name="Wu L."/>
            <person name="Ma J."/>
        </authorList>
    </citation>
    <scope>NUCLEOTIDE SEQUENCE [LARGE SCALE GENOMIC DNA]</scope>
    <source>
        <strain evidence="3">JCM 31921</strain>
    </source>
</reference>
<gene>
    <name evidence="2" type="ORF">GCM10023092_22110</name>
</gene>